<name>A0A4R5Y598_9MICC</name>
<accession>A0A4R5Y598</accession>
<gene>
    <name evidence="2" type="ORF">E2R57_04130</name>
</gene>
<dbReference type="SUPFAM" id="SSF89796">
    <property type="entry name" value="CoA-transferase family III (CaiB/BaiF)"/>
    <property type="match status" value="1"/>
</dbReference>
<protein>
    <submittedName>
        <fullName evidence="2">CoA transferase</fullName>
    </submittedName>
</protein>
<proteinExistence type="predicted"/>
<dbReference type="InterPro" id="IPR050483">
    <property type="entry name" value="CoA-transferase_III_domain"/>
</dbReference>
<dbReference type="InterPro" id="IPR044855">
    <property type="entry name" value="CoA-Trfase_III_dom3_sf"/>
</dbReference>
<evidence type="ECO:0000313" key="2">
    <source>
        <dbReference type="EMBL" id="TDL39673.1"/>
    </source>
</evidence>
<keyword evidence="1 2" id="KW-0808">Transferase</keyword>
<dbReference type="EMBL" id="SMZQ01000002">
    <property type="protein sequence ID" value="TDL39673.1"/>
    <property type="molecule type" value="Genomic_DNA"/>
</dbReference>
<dbReference type="GO" id="GO:0008410">
    <property type="term" value="F:CoA-transferase activity"/>
    <property type="evidence" value="ECO:0007669"/>
    <property type="project" value="TreeGrafter"/>
</dbReference>
<dbReference type="InterPro" id="IPR003673">
    <property type="entry name" value="CoA-Trfase_fam_III"/>
</dbReference>
<dbReference type="PANTHER" id="PTHR48207:SF3">
    <property type="entry name" value="SUCCINATE--HYDROXYMETHYLGLUTARATE COA-TRANSFERASE"/>
    <property type="match status" value="1"/>
</dbReference>
<comment type="caution">
    <text evidence="2">The sequence shown here is derived from an EMBL/GenBank/DDBJ whole genome shotgun (WGS) entry which is preliminary data.</text>
</comment>
<dbReference type="RefSeq" id="WP_133346690.1">
    <property type="nucleotide sequence ID" value="NZ_SMZQ01000002.1"/>
</dbReference>
<evidence type="ECO:0000256" key="1">
    <source>
        <dbReference type="ARBA" id="ARBA00022679"/>
    </source>
</evidence>
<reference evidence="2 3" key="1">
    <citation type="submission" date="2019-03" db="EMBL/GenBank/DDBJ databases">
        <title>Genome Sequencing and Assembly of Various Microbes Isolated from Partially Reclaimed Soil and Acid Mine Drainage (AMD) Site.</title>
        <authorList>
            <person name="Steinbock B."/>
            <person name="Bechtold R."/>
            <person name="Sevigny J.L."/>
            <person name="Thomas D."/>
            <person name="Cuthill L.R."/>
            <person name="Aveiro Johannsen E.J."/>
            <person name="Thomas K."/>
            <person name="Ghosh A."/>
        </authorList>
    </citation>
    <scope>NUCLEOTIDE SEQUENCE [LARGE SCALE GENOMIC DNA]</scope>
    <source>
        <strain evidence="2 3">S-A1</strain>
    </source>
</reference>
<dbReference type="Gene3D" id="3.40.50.10540">
    <property type="entry name" value="Crotonobetainyl-coa:carnitine coa-transferase, domain 1"/>
    <property type="match status" value="1"/>
</dbReference>
<dbReference type="Gene3D" id="3.30.1540.10">
    <property type="entry name" value="formyl-coa transferase, domain 3"/>
    <property type="match status" value="1"/>
</dbReference>
<dbReference type="PANTHER" id="PTHR48207">
    <property type="entry name" value="SUCCINATE--HYDROXYMETHYLGLUTARATE COA-TRANSFERASE"/>
    <property type="match status" value="1"/>
</dbReference>
<dbReference type="AlphaFoldDB" id="A0A4R5Y598"/>
<organism evidence="2 3">
    <name type="scientific">Arthrobacter nitrophenolicus</name>
    <dbReference type="NCBI Taxonomy" id="683150"/>
    <lineage>
        <taxon>Bacteria</taxon>
        <taxon>Bacillati</taxon>
        <taxon>Actinomycetota</taxon>
        <taxon>Actinomycetes</taxon>
        <taxon>Micrococcales</taxon>
        <taxon>Micrococcaceae</taxon>
        <taxon>Arthrobacter</taxon>
    </lineage>
</organism>
<sequence length="397" mass="42986">MSQNPPLDGLRVIEIGSIYAGPYCCQLLGDMGAEVIKIERPGLPDPLRSWAHTDERGVSYHWSVVSRNKHCVTLDVKTVEGRELFLELVAQADVLVENFRPGTMEKWQLGPSDLEKINPRLIYARVSGYGQTGPYAARPGFGLIGEAMSGLRSITGEPGRPPIRAGVSIADAVAGMFTAYGVLACLHELKSSGKGQVVDTALYESLYALMKDFTAMWEADGIVKPPVGTRIPRVVPTGIYTTAEESYVVIGGGTTAVFARLATAMGRPELSQRFPTPALRADNEEEIEAAIEAWVATQTAEAVLNVLEEAGVPASKVYGPQDILADPQYQARDMLLPVEWPGKGVLHFPGVVPKLSRTPGRVTSTLPEMGESNKYVFSELLNRTADELVTYGEKGII</sequence>
<dbReference type="OrthoDB" id="9797653at2"/>
<evidence type="ECO:0000313" key="3">
    <source>
        <dbReference type="Proteomes" id="UP000294621"/>
    </source>
</evidence>
<dbReference type="InterPro" id="IPR023606">
    <property type="entry name" value="CoA-Trfase_III_dom_1_sf"/>
</dbReference>
<dbReference type="Proteomes" id="UP000294621">
    <property type="component" value="Unassembled WGS sequence"/>
</dbReference>
<dbReference type="Pfam" id="PF02515">
    <property type="entry name" value="CoA_transf_3"/>
    <property type="match status" value="1"/>
</dbReference>